<reference evidence="3 4" key="1">
    <citation type="submission" date="2016-10" db="EMBL/GenBank/DDBJ databases">
        <authorList>
            <person name="de Groot N.N."/>
        </authorList>
    </citation>
    <scope>NUCLEOTIDE SEQUENCE [LARGE SCALE GENOMIC DNA]</scope>
    <source>
        <strain evidence="3 4">LMG 25475</strain>
    </source>
</reference>
<sequence>MQLMKTQLKNTASNFGRARRFARNAAIAGFVGVAASPAFALVEVDTSGVEAQINSGATSAGTIAGYVAIALALLACAGVIFSMLRKS</sequence>
<dbReference type="SUPFAM" id="SSF57987">
    <property type="entry name" value="Inovirus (filamentous phage) major coat protein"/>
    <property type="match status" value="1"/>
</dbReference>
<dbReference type="EMBL" id="FNBM01000004">
    <property type="protein sequence ID" value="SDF75180.1"/>
    <property type="molecule type" value="Genomic_DNA"/>
</dbReference>
<keyword evidence="1" id="KW-0812">Transmembrane</keyword>
<keyword evidence="3" id="KW-0946">Virion</keyword>
<dbReference type="Proteomes" id="UP000243378">
    <property type="component" value="Unassembled WGS sequence"/>
</dbReference>
<keyword evidence="3" id="KW-0167">Capsid protein</keyword>
<dbReference type="RefSeq" id="WP_244153397.1">
    <property type="nucleotide sequence ID" value="NZ_FNBM01000004.1"/>
</dbReference>
<dbReference type="STRING" id="640205.SAMN05216381_2350"/>
<feature type="transmembrane region" description="Helical" evidence="1">
    <location>
        <begin position="64"/>
        <end position="84"/>
    </location>
</feature>
<evidence type="ECO:0000256" key="2">
    <source>
        <dbReference type="SAM" id="SignalP"/>
    </source>
</evidence>
<evidence type="ECO:0000313" key="4">
    <source>
        <dbReference type="Proteomes" id="UP000243378"/>
    </source>
</evidence>
<gene>
    <name evidence="3" type="ORF">SAMN05216381_2350</name>
</gene>
<evidence type="ECO:0000256" key="1">
    <source>
        <dbReference type="SAM" id="Phobius"/>
    </source>
</evidence>
<feature type="signal peptide" evidence="2">
    <location>
        <begin position="1"/>
        <end position="40"/>
    </location>
</feature>
<dbReference type="Gene3D" id="1.20.5.230">
    <property type="match status" value="1"/>
</dbReference>
<keyword evidence="2" id="KW-0732">Signal</keyword>
<keyword evidence="1" id="KW-0472">Membrane</keyword>
<evidence type="ECO:0000313" key="3">
    <source>
        <dbReference type="EMBL" id="SDF75180.1"/>
    </source>
</evidence>
<name>A0A1G7NPH5_9GAMM</name>
<organism evidence="3 4">
    <name type="scientific">Phytopseudomonas seleniipraecipitans</name>
    <dbReference type="NCBI Taxonomy" id="640205"/>
    <lineage>
        <taxon>Bacteria</taxon>
        <taxon>Pseudomonadati</taxon>
        <taxon>Pseudomonadota</taxon>
        <taxon>Gammaproteobacteria</taxon>
        <taxon>Pseudomonadales</taxon>
        <taxon>Pseudomonadaceae</taxon>
        <taxon>Phytopseudomonas</taxon>
    </lineage>
</organism>
<dbReference type="AlphaFoldDB" id="A0A1G7NPH5"/>
<keyword evidence="1" id="KW-1133">Transmembrane helix</keyword>
<protein>
    <submittedName>
        <fullName evidence="3">Phage Coat protein B</fullName>
    </submittedName>
</protein>
<feature type="chain" id="PRO_5017250166" evidence="2">
    <location>
        <begin position="41"/>
        <end position="87"/>
    </location>
</feature>
<accession>A0A1G7NPH5</accession>
<proteinExistence type="predicted"/>